<reference evidence="1" key="1">
    <citation type="submission" date="2021-02" db="EMBL/GenBank/DDBJ databases">
        <authorList>
            <consortium name="DOE Joint Genome Institute"/>
            <person name="Ahrendt S."/>
            <person name="Looney B.P."/>
            <person name="Miyauchi S."/>
            <person name="Morin E."/>
            <person name="Drula E."/>
            <person name="Courty P.E."/>
            <person name="Chicoki N."/>
            <person name="Fauchery L."/>
            <person name="Kohler A."/>
            <person name="Kuo A."/>
            <person name="Labutti K."/>
            <person name="Pangilinan J."/>
            <person name="Lipzen A."/>
            <person name="Riley R."/>
            <person name="Andreopoulos W."/>
            <person name="He G."/>
            <person name="Johnson J."/>
            <person name="Barry K.W."/>
            <person name="Grigoriev I.V."/>
            <person name="Nagy L."/>
            <person name="Hibbett D."/>
            <person name="Henrissat B."/>
            <person name="Matheny P.B."/>
            <person name="Labbe J."/>
            <person name="Martin F."/>
        </authorList>
    </citation>
    <scope>NUCLEOTIDE SEQUENCE</scope>
    <source>
        <strain evidence="1">EC-137</strain>
    </source>
</reference>
<accession>A0ACB8QC56</accession>
<evidence type="ECO:0000313" key="1">
    <source>
        <dbReference type="EMBL" id="KAI0029381.1"/>
    </source>
</evidence>
<sequence length="287" mass="31641">MSYYNNFSSQNQMHYQTQHQDTYYDPYASAGQREPYPSYDQGGYRDDYYQDAPRAAADLVTHEKDQPFKVETFGVTPRPNPNMKRFKYERDGLWTRGGGLRSCGRFLCCTLLIGVWMLVGIILALVLYLRPPNVVVGTAQLPSSNQVQSISGGGIRINVEIPITVSNPSYLSIYYPINNTFIGNGTLKNTPLPSFSNKSFDFPFSLDYTSSIDPQQTIITDIVTKCAAKQDLTVRYDLTVGVRVLGVTVSPSVSNNVSFTCPLDTSSLSNISGLNLSSIISGLTGSG</sequence>
<name>A0ACB8QC56_9AGAM</name>
<comment type="caution">
    <text evidence="1">The sequence shown here is derived from an EMBL/GenBank/DDBJ whole genome shotgun (WGS) entry which is preliminary data.</text>
</comment>
<dbReference type="Proteomes" id="UP000814128">
    <property type="component" value="Unassembled WGS sequence"/>
</dbReference>
<dbReference type="EMBL" id="MU273680">
    <property type="protein sequence ID" value="KAI0029381.1"/>
    <property type="molecule type" value="Genomic_DNA"/>
</dbReference>
<evidence type="ECO:0000313" key="2">
    <source>
        <dbReference type="Proteomes" id="UP000814128"/>
    </source>
</evidence>
<gene>
    <name evidence="1" type="ORF">K488DRAFT_88800</name>
</gene>
<proteinExistence type="predicted"/>
<keyword evidence="2" id="KW-1185">Reference proteome</keyword>
<protein>
    <submittedName>
        <fullName evidence="1">Uncharacterized protein</fullName>
    </submittedName>
</protein>
<organism evidence="1 2">
    <name type="scientific">Vararia minispora EC-137</name>
    <dbReference type="NCBI Taxonomy" id="1314806"/>
    <lineage>
        <taxon>Eukaryota</taxon>
        <taxon>Fungi</taxon>
        <taxon>Dikarya</taxon>
        <taxon>Basidiomycota</taxon>
        <taxon>Agaricomycotina</taxon>
        <taxon>Agaricomycetes</taxon>
        <taxon>Russulales</taxon>
        <taxon>Lachnocladiaceae</taxon>
        <taxon>Vararia</taxon>
    </lineage>
</organism>
<reference evidence="1" key="2">
    <citation type="journal article" date="2022" name="New Phytol.">
        <title>Evolutionary transition to the ectomycorrhizal habit in the genomes of a hyperdiverse lineage of mushroom-forming fungi.</title>
        <authorList>
            <person name="Looney B."/>
            <person name="Miyauchi S."/>
            <person name="Morin E."/>
            <person name="Drula E."/>
            <person name="Courty P.E."/>
            <person name="Kohler A."/>
            <person name="Kuo A."/>
            <person name="LaButti K."/>
            <person name="Pangilinan J."/>
            <person name="Lipzen A."/>
            <person name="Riley R."/>
            <person name="Andreopoulos W."/>
            <person name="He G."/>
            <person name="Johnson J."/>
            <person name="Nolan M."/>
            <person name="Tritt A."/>
            <person name="Barry K.W."/>
            <person name="Grigoriev I.V."/>
            <person name="Nagy L.G."/>
            <person name="Hibbett D."/>
            <person name="Henrissat B."/>
            <person name="Matheny P.B."/>
            <person name="Labbe J."/>
            <person name="Martin F.M."/>
        </authorList>
    </citation>
    <scope>NUCLEOTIDE SEQUENCE</scope>
    <source>
        <strain evidence="1">EC-137</strain>
    </source>
</reference>